<keyword evidence="5" id="KW-0472">Membrane</keyword>
<keyword evidence="4" id="KW-0393">Immunoglobulin domain</keyword>
<comment type="caution">
    <text evidence="7">The sequence shown here is derived from an EMBL/GenBank/DDBJ whole genome shotgun (WGS) entry which is preliminary data.</text>
</comment>
<reference evidence="7 8" key="1">
    <citation type="submission" date="2015-09" db="EMBL/GenBank/DDBJ databases">
        <title>Draft genome of the scarab beetle Oryctes borbonicus.</title>
        <authorList>
            <person name="Meyer J.M."/>
            <person name="Markov G.V."/>
            <person name="Baskaran P."/>
            <person name="Herrmann M."/>
            <person name="Sommer R.J."/>
            <person name="Roedelsperger C."/>
        </authorList>
    </citation>
    <scope>NUCLEOTIDE SEQUENCE [LARGE SCALE GENOMIC DNA]</scope>
    <source>
        <strain evidence="7">OB123</strain>
        <tissue evidence="7">Whole animal</tissue>
    </source>
</reference>
<dbReference type="SMART" id="SM00409">
    <property type="entry name" value="IG"/>
    <property type="match status" value="3"/>
</dbReference>
<dbReference type="AlphaFoldDB" id="A0A0T6BGL0"/>
<evidence type="ECO:0000313" key="7">
    <source>
        <dbReference type="EMBL" id="KRT86315.1"/>
    </source>
</evidence>
<keyword evidence="2" id="KW-1015">Disulfide bond</keyword>
<evidence type="ECO:0000256" key="2">
    <source>
        <dbReference type="ARBA" id="ARBA00023157"/>
    </source>
</evidence>
<accession>A0A0T6BGL0</accession>
<dbReference type="FunFam" id="2.60.40.10:FF:000032">
    <property type="entry name" value="palladin isoform X1"/>
    <property type="match status" value="1"/>
</dbReference>
<dbReference type="Gene3D" id="2.60.40.10">
    <property type="entry name" value="Immunoglobulins"/>
    <property type="match status" value="3"/>
</dbReference>
<dbReference type="PROSITE" id="PS50835">
    <property type="entry name" value="IG_LIKE"/>
    <property type="match status" value="3"/>
</dbReference>
<protein>
    <submittedName>
        <fullName evidence="7">Immunoglobulin</fullName>
    </submittedName>
</protein>
<evidence type="ECO:0000256" key="1">
    <source>
        <dbReference type="ARBA" id="ARBA00022729"/>
    </source>
</evidence>
<feature type="non-terminal residue" evidence="7">
    <location>
        <position position="1"/>
    </location>
</feature>
<dbReference type="InterPro" id="IPR007110">
    <property type="entry name" value="Ig-like_dom"/>
</dbReference>
<feature type="domain" description="Ig-like" evidence="6">
    <location>
        <begin position="112"/>
        <end position="197"/>
    </location>
</feature>
<feature type="domain" description="Ig-like" evidence="6">
    <location>
        <begin position="217"/>
        <end position="287"/>
    </location>
</feature>
<keyword evidence="5" id="KW-0812">Transmembrane</keyword>
<keyword evidence="3" id="KW-0325">Glycoprotein</keyword>
<dbReference type="InterPro" id="IPR052598">
    <property type="entry name" value="IgSF_CEA-related"/>
</dbReference>
<feature type="domain" description="Ig-like" evidence="6">
    <location>
        <begin position="7"/>
        <end position="106"/>
    </location>
</feature>
<dbReference type="InterPro" id="IPR013783">
    <property type="entry name" value="Ig-like_fold"/>
</dbReference>
<dbReference type="EMBL" id="LJIG01000625">
    <property type="protein sequence ID" value="KRT86315.1"/>
    <property type="molecule type" value="Genomic_DNA"/>
</dbReference>
<dbReference type="OrthoDB" id="438268at2759"/>
<keyword evidence="5" id="KW-1133">Transmembrane helix</keyword>
<dbReference type="InterPro" id="IPR003599">
    <property type="entry name" value="Ig_sub"/>
</dbReference>
<gene>
    <name evidence="7" type="ORF">AMK59_2436</name>
</gene>
<evidence type="ECO:0000256" key="3">
    <source>
        <dbReference type="ARBA" id="ARBA00023180"/>
    </source>
</evidence>
<evidence type="ECO:0000256" key="4">
    <source>
        <dbReference type="ARBA" id="ARBA00023319"/>
    </source>
</evidence>
<evidence type="ECO:0000256" key="5">
    <source>
        <dbReference type="SAM" id="Phobius"/>
    </source>
</evidence>
<keyword evidence="1" id="KW-0732">Signal</keyword>
<dbReference type="SUPFAM" id="SSF48726">
    <property type="entry name" value="Immunoglobulin"/>
    <property type="match status" value="3"/>
</dbReference>
<name>A0A0T6BGL0_9SCAR</name>
<dbReference type="Pfam" id="PF13927">
    <property type="entry name" value="Ig_3"/>
    <property type="match status" value="2"/>
</dbReference>
<dbReference type="PANTHER" id="PTHR44337:SF20">
    <property type="entry name" value="CARCINOEMBRYONIC ANTIGEN-RELATED CELL ADHESION MOLECULE 5-RELATED"/>
    <property type="match status" value="1"/>
</dbReference>
<organism evidence="7 8">
    <name type="scientific">Oryctes borbonicus</name>
    <dbReference type="NCBI Taxonomy" id="1629725"/>
    <lineage>
        <taxon>Eukaryota</taxon>
        <taxon>Metazoa</taxon>
        <taxon>Ecdysozoa</taxon>
        <taxon>Arthropoda</taxon>
        <taxon>Hexapoda</taxon>
        <taxon>Insecta</taxon>
        <taxon>Pterygota</taxon>
        <taxon>Neoptera</taxon>
        <taxon>Endopterygota</taxon>
        <taxon>Coleoptera</taxon>
        <taxon>Polyphaga</taxon>
        <taxon>Scarabaeiformia</taxon>
        <taxon>Scarabaeidae</taxon>
        <taxon>Dynastinae</taxon>
        <taxon>Oryctes</taxon>
    </lineage>
</organism>
<dbReference type="InterPro" id="IPR003598">
    <property type="entry name" value="Ig_sub2"/>
</dbReference>
<evidence type="ECO:0000259" key="6">
    <source>
        <dbReference type="PROSITE" id="PS50835"/>
    </source>
</evidence>
<evidence type="ECO:0000313" key="8">
    <source>
        <dbReference type="Proteomes" id="UP000051574"/>
    </source>
</evidence>
<feature type="transmembrane region" description="Helical" evidence="5">
    <location>
        <begin position="310"/>
        <end position="328"/>
    </location>
</feature>
<keyword evidence="8" id="KW-1185">Reference proteome</keyword>
<dbReference type="InterPro" id="IPR036179">
    <property type="entry name" value="Ig-like_dom_sf"/>
</dbReference>
<sequence>EERRAIPNQVQRLSVELKDPEDVIVAKSQSASLACAIQATNGNVDLVWLYNGSKIPLNDSRWELLDNGTLYIPKVTGKRLDSVEGFYQCLVKNSVGSLLSSAAKLSVATLSKEFQEQPTNVTVQEGRPVVLPCKIHSYPSGIVTWALNNQTLPQTARYVPLPSGALLITSTHSSDTGPYRCSVENPILKNKARESVAGWLKVTPRPPQASNDFAATPPVFLPLGIRLNITALVGEDVKLYCTADGWPLPTIYWIKETSPSPLRNSSFLTLWKVTAETTGKYTCIAKNRLGLIKQVLVLGCTTGTTLTKVGRVYFTLVLVWSIFLVVLME</sequence>
<dbReference type="InterPro" id="IPR013098">
    <property type="entry name" value="Ig_I-set"/>
</dbReference>
<dbReference type="SMART" id="SM00408">
    <property type="entry name" value="IGc2"/>
    <property type="match status" value="3"/>
</dbReference>
<dbReference type="Proteomes" id="UP000051574">
    <property type="component" value="Unassembled WGS sequence"/>
</dbReference>
<dbReference type="Pfam" id="PF07679">
    <property type="entry name" value="I-set"/>
    <property type="match status" value="1"/>
</dbReference>
<proteinExistence type="predicted"/>
<dbReference type="PANTHER" id="PTHR44337">
    <property type="entry name" value="CARCINOEMBRYONIC ANTIGEN-RELATED CELL ADHESION MOLECULE 8"/>
    <property type="match status" value="1"/>
</dbReference>